<dbReference type="Pfam" id="PF01810">
    <property type="entry name" value="LysE"/>
    <property type="match status" value="1"/>
</dbReference>
<dbReference type="EMBL" id="FQVF01000013">
    <property type="protein sequence ID" value="SHF91572.1"/>
    <property type="molecule type" value="Genomic_DNA"/>
</dbReference>
<dbReference type="AlphaFoldDB" id="A0A1M5FKB4"/>
<evidence type="ECO:0000256" key="1">
    <source>
        <dbReference type="ARBA" id="ARBA00004651"/>
    </source>
</evidence>
<feature type="transmembrane region" description="Helical" evidence="6">
    <location>
        <begin position="69"/>
        <end position="88"/>
    </location>
</feature>
<dbReference type="InterPro" id="IPR001123">
    <property type="entry name" value="LeuE-type"/>
</dbReference>
<feature type="transmembrane region" description="Helical" evidence="6">
    <location>
        <begin position="6"/>
        <end position="28"/>
    </location>
</feature>
<feature type="transmembrane region" description="Helical" evidence="6">
    <location>
        <begin position="189"/>
        <end position="208"/>
    </location>
</feature>
<accession>A0A1M5FKB4</accession>
<evidence type="ECO:0000313" key="7">
    <source>
        <dbReference type="EMBL" id="SHF91572.1"/>
    </source>
</evidence>
<dbReference type="OrthoDB" id="9804822at2"/>
<evidence type="ECO:0000256" key="3">
    <source>
        <dbReference type="ARBA" id="ARBA00022692"/>
    </source>
</evidence>
<evidence type="ECO:0000256" key="6">
    <source>
        <dbReference type="SAM" id="Phobius"/>
    </source>
</evidence>
<dbReference type="RefSeq" id="WP_072840373.1">
    <property type="nucleotide sequence ID" value="NZ_FQVF01000013.1"/>
</dbReference>
<organism evidence="7 8">
    <name type="scientific">Marinomonas polaris DSM 16579</name>
    <dbReference type="NCBI Taxonomy" id="1122206"/>
    <lineage>
        <taxon>Bacteria</taxon>
        <taxon>Pseudomonadati</taxon>
        <taxon>Pseudomonadota</taxon>
        <taxon>Gammaproteobacteria</taxon>
        <taxon>Oceanospirillales</taxon>
        <taxon>Oceanospirillaceae</taxon>
        <taxon>Marinomonas</taxon>
    </lineage>
</organism>
<evidence type="ECO:0000313" key="8">
    <source>
        <dbReference type="Proteomes" id="UP000184517"/>
    </source>
</evidence>
<dbReference type="STRING" id="1122206.SAMN02745753_02874"/>
<evidence type="ECO:0000256" key="4">
    <source>
        <dbReference type="ARBA" id="ARBA00022989"/>
    </source>
</evidence>
<feature type="transmembrane region" description="Helical" evidence="6">
    <location>
        <begin position="40"/>
        <end position="63"/>
    </location>
</feature>
<dbReference type="Proteomes" id="UP000184517">
    <property type="component" value="Unassembled WGS sequence"/>
</dbReference>
<proteinExistence type="predicted"/>
<feature type="transmembrane region" description="Helical" evidence="6">
    <location>
        <begin position="118"/>
        <end position="141"/>
    </location>
</feature>
<keyword evidence="5 6" id="KW-0472">Membrane</keyword>
<evidence type="ECO:0000256" key="2">
    <source>
        <dbReference type="ARBA" id="ARBA00022475"/>
    </source>
</evidence>
<keyword evidence="8" id="KW-1185">Reference proteome</keyword>
<evidence type="ECO:0000256" key="5">
    <source>
        <dbReference type="ARBA" id="ARBA00023136"/>
    </source>
</evidence>
<dbReference type="GO" id="GO:0005886">
    <property type="term" value="C:plasma membrane"/>
    <property type="evidence" value="ECO:0007669"/>
    <property type="project" value="UniProtKB-SubCell"/>
</dbReference>
<reference evidence="8" key="1">
    <citation type="submission" date="2016-11" db="EMBL/GenBank/DDBJ databases">
        <authorList>
            <person name="Varghese N."/>
            <person name="Submissions S."/>
        </authorList>
    </citation>
    <scope>NUCLEOTIDE SEQUENCE [LARGE SCALE GENOMIC DNA]</scope>
    <source>
        <strain evidence="8">DSM 16579</strain>
    </source>
</reference>
<keyword evidence="2" id="KW-1003">Cell membrane</keyword>
<keyword evidence="4 6" id="KW-1133">Transmembrane helix</keyword>
<comment type="subcellular location">
    <subcellularLocation>
        <location evidence="1">Cell membrane</location>
        <topology evidence="1">Multi-pass membrane protein</topology>
    </subcellularLocation>
</comment>
<gene>
    <name evidence="7" type="ORF">SAMN02745753_02874</name>
</gene>
<dbReference type="PANTHER" id="PTHR30086:SF19">
    <property type="entry name" value="THREONINE EFFLUX PROTEIN"/>
    <property type="match status" value="1"/>
</dbReference>
<protein>
    <submittedName>
        <fullName evidence="7">Threonine/homoserine/homoserine lactone efflux protein</fullName>
    </submittedName>
</protein>
<name>A0A1M5FKB4_9GAMM</name>
<dbReference type="GO" id="GO:0015171">
    <property type="term" value="F:amino acid transmembrane transporter activity"/>
    <property type="evidence" value="ECO:0007669"/>
    <property type="project" value="TreeGrafter"/>
</dbReference>
<sequence length="213" mass="22989">MQEIHYVLILIGAFVAMASPGPATLAIASTSMNQGRVQGLALASGILTGSLFWSCSAAFGLGAVLYANVWLFESLRYVGAVYLLFLAYKSCRSAMTNKLDASKMLATLETKQTSLRTAYFRGLAIHLTNPKAILFLGSLFAMGMPSSVSTQGLLFVIVLLMIQSACINLGYAVLFSNPRIRQSYFKMKRGFDAAFALMFGVAGIKILLSKVNI</sequence>
<dbReference type="PANTHER" id="PTHR30086">
    <property type="entry name" value="ARGININE EXPORTER PROTEIN ARGO"/>
    <property type="match status" value="1"/>
</dbReference>
<keyword evidence="3 6" id="KW-0812">Transmembrane</keyword>
<feature type="transmembrane region" description="Helical" evidence="6">
    <location>
        <begin position="153"/>
        <end position="177"/>
    </location>
</feature>